<feature type="transmembrane region" description="Helical" evidence="1">
    <location>
        <begin position="69"/>
        <end position="90"/>
    </location>
</feature>
<feature type="transmembrane region" description="Helical" evidence="1">
    <location>
        <begin position="142"/>
        <end position="159"/>
    </location>
</feature>
<feature type="transmembrane region" description="Helical" evidence="1">
    <location>
        <begin position="102"/>
        <end position="122"/>
    </location>
</feature>
<evidence type="ECO:0000256" key="1">
    <source>
        <dbReference type="SAM" id="Phobius"/>
    </source>
</evidence>
<gene>
    <name evidence="2" type="ORF">AWB75_06774</name>
</gene>
<accession>A0A158DHW5</accession>
<keyword evidence="1" id="KW-1133">Transmembrane helix</keyword>
<evidence type="ECO:0000313" key="3">
    <source>
        <dbReference type="Proteomes" id="UP000054870"/>
    </source>
</evidence>
<reference evidence="2" key="1">
    <citation type="submission" date="2016-01" db="EMBL/GenBank/DDBJ databases">
        <authorList>
            <person name="Peeters C."/>
        </authorList>
    </citation>
    <scope>NUCLEOTIDE SEQUENCE [LARGE SCALE GENOMIC DNA]</scope>
    <source>
        <strain evidence="2">LMG 29318</strain>
    </source>
</reference>
<dbReference type="AlphaFoldDB" id="A0A158DHW5"/>
<keyword evidence="3" id="KW-1185">Reference proteome</keyword>
<comment type="caution">
    <text evidence="2">The sequence shown here is derived from an EMBL/GenBank/DDBJ whole genome shotgun (WGS) entry which is preliminary data.</text>
</comment>
<protein>
    <submittedName>
        <fullName evidence="2">Metal-binding integral membrane protein</fullName>
    </submittedName>
</protein>
<feature type="transmembrane region" description="Helical" evidence="1">
    <location>
        <begin position="245"/>
        <end position="264"/>
    </location>
</feature>
<dbReference type="EMBL" id="FCOF02000070">
    <property type="protein sequence ID" value="SAK94199.1"/>
    <property type="molecule type" value="Genomic_DNA"/>
</dbReference>
<keyword evidence="1" id="KW-0812">Transmembrane</keyword>
<dbReference type="RefSeq" id="WP_061128375.1">
    <property type="nucleotide sequence ID" value="NZ_FCOF02000070.1"/>
</dbReference>
<keyword evidence="1" id="KW-0472">Membrane</keyword>
<dbReference type="Pfam" id="PF09948">
    <property type="entry name" value="PpoB2"/>
    <property type="match status" value="1"/>
</dbReference>
<dbReference type="InterPro" id="IPR018688">
    <property type="entry name" value="PpoB2-like"/>
</dbReference>
<evidence type="ECO:0000313" key="2">
    <source>
        <dbReference type="EMBL" id="SAK94199.1"/>
    </source>
</evidence>
<dbReference type="Proteomes" id="UP000054870">
    <property type="component" value="Unassembled WGS sequence"/>
</dbReference>
<feature type="transmembrane region" description="Helical" evidence="1">
    <location>
        <begin position="9"/>
        <end position="28"/>
    </location>
</feature>
<organism evidence="2 3">
    <name type="scientific">Caballeronia catudaia</name>
    <dbReference type="NCBI Taxonomy" id="1777136"/>
    <lineage>
        <taxon>Bacteria</taxon>
        <taxon>Pseudomonadati</taxon>
        <taxon>Pseudomonadota</taxon>
        <taxon>Betaproteobacteria</taxon>
        <taxon>Burkholderiales</taxon>
        <taxon>Burkholderiaceae</taxon>
        <taxon>Caballeronia</taxon>
    </lineage>
</organism>
<feature type="transmembrane region" description="Helical" evidence="1">
    <location>
        <begin position="215"/>
        <end position="233"/>
    </location>
</feature>
<sequence length="265" mass="28941">MKMRLRSRLFAPLFVALTAGAWIALWAWNAGPYARYLHRASWTELPGVGAICRAVPGASLPLAASLHSAAWLLMIAAMMLPTAFPLFDAFRRMTRAREERRSLIALLIVGYATAWALFGLVAHGFDAALHRLADQSPTLLTNGWLIGAAIVAVAGLYQFSSLKYRCLDKCRSPLMFITGHWRGLSARRESFLLGMSHGAFCVGCCWALMLLMFMVGTGSVGWMLALGAIMAAEKNFTWGRSIGKPLGVALIAWSAWIVVQHASVV</sequence>
<name>A0A158DHW5_9BURK</name>
<proteinExistence type="predicted"/>